<reference evidence="3 4" key="1">
    <citation type="journal article" date="2009" name="Stand. Genomic Sci.">
        <title>Complete genome sequence of Desulfotomaculum acetoxidans type strain (5575).</title>
        <authorList>
            <person name="Spring S."/>
            <person name="Lapidus A."/>
            <person name="Schroder M."/>
            <person name="Gleim D."/>
            <person name="Sims D."/>
            <person name="Meincke L."/>
            <person name="Glavina Del Rio T."/>
            <person name="Tice H."/>
            <person name="Copeland A."/>
            <person name="Cheng J.F."/>
            <person name="Lucas S."/>
            <person name="Chen F."/>
            <person name="Nolan M."/>
            <person name="Bruce D."/>
            <person name="Goodwin L."/>
            <person name="Pitluck S."/>
            <person name="Ivanova N."/>
            <person name="Mavromatis K."/>
            <person name="Mikhailova N."/>
            <person name="Pati A."/>
            <person name="Chen A."/>
            <person name="Palaniappan K."/>
            <person name="Land M."/>
            <person name="Hauser L."/>
            <person name="Chang Y.J."/>
            <person name="Jeffries C.D."/>
            <person name="Chain P."/>
            <person name="Saunders E."/>
            <person name="Brettin T."/>
            <person name="Detter J.C."/>
            <person name="Goker M."/>
            <person name="Bristow J."/>
            <person name="Eisen J.A."/>
            <person name="Markowitz V."/>
            <person name="Hugenholtz P."/>
            <person name="Kyrpides N.C."/>
            <person name="Klenk H.P."/>
            <person name="Han C."/>
        </authorList>
    </citation>
    <scope>NUCLEOTIDE SEQUENCE [LARGE SCALE GENOMIC DNA]</scope>
    <source>
        <strain evidence="4">ATCC 49208 / DSM 771 / VKM B-1644</strain>
    </source>
</reference>
<dbReference type="EMBL" id="CP001720">
    <property type="protein sequence ID" value="ACV61339.1"/>
    <property type="molecule type" value="Genomic_DNA"/>
</dbReference>
<protein>
    <submittedName>
        <fullName evidence="3">Uncharacterized protein</fullName>
    </submittedName>
</protein>
<feature type="signal peptide" evidence="2">
    <location>
        <begin position="1"/>
        <end position="25"/>
    </location>
</feature>
<dbReference type="STRING" id="485916.Dtox_0395"/>
<accession>C8W4Y7</accession>
<sequence length="113" mass="12127">MKFKKVGILLILSLVFLLSTNAAYATTYYYLSSPQELEAYGYGADWSSKLTAVVASSGIANVTGVKSRAQVYKNGIKVVDTSKSDDTSPYSVSLSGSESSSSYSNSWSYKDSS</sequence>
<name>C8W4Y7_DESAS</name>
<evidence type="ECO:0000256" key="2">
    <source>
        <dbReference type="SAM" id="SignalP"/>
    </source>
</evidence>
<organism evidence="3 4">
    <name type="scientific">Desulfofarcimen acetoxidans (strain ATCC 49208 / DSM 771 / KCTC 5769 / VKM B-1644 / 5575)</name>
    <name type="common">Desulfotomaculum acetoxidans</name>
    <dbReference type="NCBI Taxonomy" id="485916"/>
    <lineage>
        <taxon>Bacteria</taxon>
        <taxon>Bacillati</taxon>
        <taxon>Bacillota</taxon>
        <taxon>Clostridia</taxon>
        <taxon>Eubacteriales</taxon>
        <taxon>Peptococcaceae</taxon>
        <taxon>Desulfofarcimen</taxon>
    </lineage>
</organism>
<keyword evidence="4" id="KW-1185">Reference proteome</keyword>
<dbReference type="Proteomes" id="UP000002217">
    <property type="component" value="Chromosome"/>
</dbReference>
<dbReference type="HOGENOM" id="CLU_2129392_0_0_9"/>
<proteinExistence type="predicted"/>
<feature type="compositionally biased region" description="Low complexity" evidence="1">
    <location>
        <begin position="88"/>
        <end position="113"/>
    </location>
</feature>
<dbReference type="OrthoDB" id="9901289at2"/>
<evidence type="ECO:0000313" key="3">
    <source>
        <dbReference type="EMBL" id="ACV61339.1"/>
    </source>
</evidence>
<evidence type="ECO:0000313" key="4">
    <source>
        <dbReference type="Proteomes" id="UP000002217"/>
    </source>
</evidence>
<feature type="region of interest" description="Disordered" evidence="1">
    <location>
        <begin position="80"/>
        <end position="113"/>
    </location>
</feature>
<evidence type="ECO:0000256" key="1">
    <source>
        <dbReference type="SAM" id="MobiDB-lite"/>
    </source>
</evidence>
<dbReference type="KEGG" id="dae:Dtox_0395"/>
<keyword evidence="2" id="KW-0732">Signal</keyword>
<gene>
    <name evidence="3" type="ordered locus">Dtox_0395</name>
</gene>
<dbReference type="AlphaFoldDB" id="C8W4Y7"/>
<dbReference type="RefSeq" id="WP_015756060.1">
    <property type="nucleotide sequence ID" value="NC_013216.1"/>
</dbReference>
<feature type="chain" id="PRO_5002993375" evidence="2">
    <location>
        <begin position="26"/>
        <end position="113"/>
    </location>
</feature>